<reference evidence="1" key="1">
    <citation type="journal article" date="2020" name="J Insects Food Feed">
        <title>The yellow mealworm (Tenebrio molitor) genome: a resource for the emerging insects as food and feed industry.</title>
        <authorList>
            <person name="Eriksson T."/>
            <person name="Andere A."/>
            <person name="Kelstrup H."/>
            <person name="Emery V."/>
            <person name="Picard C."/>
        </authorList>
    </citation>
    <scope>NUCLEOTIDE SEQUENCE</scope>
    <source>
        <strain evidence="1">Stoneville</strain>
        <tissue evidence="1">Whole head</tissue>
    </source>
</reference>
<protein>
    <submittedName>
        <fullName evidence="1">Uncharacterized protein</fullName>
    </submittedName>
</protein>
<name>A0A8J6HYU7_TENMO</name>
<evidence type="ECO:0000313" key="2">
    <source>
        <dbReference type="Proteomes" id="UP000719412"/>
    </source>
</evidence>
<reference evidence="1" key="2">
    <citation type="submission" date="2021-08" db="EMBL/GenBank/DDBJ databases">
        <authorList>
            <person name="Eriksson T."/>
        </authorList>
    </citation>
    <scope>NUCLEOTIDE SEQUENCE</scope>
    <source>
        <strain evidence="1">Stoneville</strain>
        <tissue evidence="1">Whole head</tissue>
    </source>
</reference>
<organism evidence="1 2">
    <name type="scientific">Tenebrio molitor</name>
    <name type="common">Yellow mealworm beetle</name>
    <dbReference type="NCBI Taxonomy" id="7067"/>
    <lineage>
        <taxon>Eukaryota</taxon>
        <taxon>Metazoa</taxon>
        <taxon>Ecdysozoa</taxon>
        <taxon>Arthropoda</taxon>
        <taxon>Hexapoda</taxon>
        <taxon>Insecta</taxon>
        <taxon>Pterygota</taxon>
        <taxon>Neoptera</taxon>
        <taxon>Endopterygota</taxon>
        <taxon>Coleoptera</taxon>
        <taxon>Polyphaga</taxon>
        <taxon>Cucujiformia</taxon>
        <taxon>Tenebrionidae</taxon>
        <taxon>Tenebrio</taxon>
    </lineage>
</organism>
<dbReference type="Proteomes" id="UP000719412">
    <property type="component" value="Unassembled WGS sequence"/>
</dbReference>
<dbReference type="AlphaFoldDB" id="A0A8J6HYU7"/>
<dbReference type="InterPro" id="IPR021109">
    <property type="entry name" value="Peptidase_aspartic_dom_sf"/>
</dbReference>
<dbReference type="CDD" id="cd00303">
    <property type="entry name" value="retropepsin_like"/>
    <property type="match status" value="1"/>
</dbReference>
<dbReference type="Gene3D" id="2.40.70.10">
    <property type="entry name" value="Acid Proteases"/>
    <property type="match status" value="1"/>
</dbReference>
<gene>
    <name evidence="1" type="ORF">GEV33_000058</name>
</gene>
<sequence>MGELNKSLGTIATVLEDLQRRASDRSPAPPVAQLPFQTPASLALPSFDPENTDSSVWLSKIDGFKDEFRWSDRETKPTMPADMYCKKPGHNIADCFRRKRRNEHVQADAAPHTSHSNQLKEEHVLFNSFSPNSSLKTLSITICDYETNCVVDTGSTCSLTNETLVDKLKLAKIPRITPLQWFDGTVHKFFFITKALAVLPDVKVELDFVIVPRSHSSYDIDNLI</sequence>
<keyword evidence="2" id="KW-1185">Reference proteome</keyword>
<comment type="caution">
    <text evidence="1">The sequence shown here is derived from an EMBL/GenBank/DDBJ whole genome shotgun (WGS) entry which is preliminary data.</text>
</comment>
<accession>A0A8J6HYU7</accession>
<evidence type="ECO:0000313" key="1">
    <source>
        <dbReference type="EMBL" id="KAH0822732.1"/>
    </source>
</evidence>
<proteinExistence type="predicted"/>
<dbReference type="EMBL" id="JABDTM020000069">
    <property type="protein sequence ID" value="KAH0822732.1"/>
    <property type="molecule type" value="Genomic_DNA"/>
</dbReference>